<reference evidence="2 3" key="1">
    <citation type="submission" date="2016-09" db="EMBL/GenBank/DDBJ databases">
        <title>Draft genome sequence for the type strain of Vulcanibacillus modesticaldus BR, a strictly anaerobic, moderately thermophilic, and nitrate-reducing bacterium from deep sea-hydrothermal vents of the Mid-Atlantic Ridge.</title>
        <authorList>
            <person name="Abin C.A."/>
            <person name="Hollibaugh J.T."/>
        </authorList>
    </citation>
    <scope>NUCLEOTIDE SEQUENCE [LARGE SCALE GENOMIC DNA]</scope>
    <source>
        <strain evidence="2 3">BR</strain>
    </source>
</reference>
<protein>
    <recommendedName>
        <fullName evidence="4">DUF554 domain-containing protein</fullName>
    </recommendedName>
</protein>
<dbReference type="PANTHER" id="PTHR36111">
    <property type="entry name" value="INNER MEMBRANE PROTEIN-RELATED"/>
    <property type="match status" value="1"/>
</dbReference>
<evidence type="ECO:0000313" key="2">
    <source>
        <dbReference type="EMBL" id="OEF99679.1"/>
    </source>
</evidence>
<evidence type="ECO:0008006" key="4">
    <source>
        <dbReference type="Google" id="ProtNLM"/>
    </source>
</evidence>
<dbReference type="RefSeq" id="WP_069656467.1">
    <property type="nucleotide sequence ID" value="NZ_MIJF01000016.1"/>
</dbReference>
<dbReference type="AlphaFoldDB" id="A0A1D2YVD0"/>
<feature type="transmembrane region" description="Helical" evidence="1">
    <location>
        <begin position="215"/>
        <end position="233"/>
    </location>
</feature>
<gene>
    <name evidence="2" type="ORF">BHF71_07950</name>
</gene>
<dbReference type="STRING" id="337097.BHF71_07950"/>
<name>A0A1D2YVD0_9BACI</name>
<feature type="transmembrane region" description="Helical" evidence="1">
    <location>
        <begin position="6"/>
        <end position="24"/>
    </location>
</feature>
<comment type="caution">
    <text evidence="2">The sequence shown here is derived from an EMBL/GenBank/DDBJ whole genome shotgun (WGS) entry which is preliminary data.</text>
</comment>
<feature type="transmembrane region" description="Helical" evidence="1">
    <location>
        <begin position="57"/>
        <end position="77"/>
    </location>
</feature>
<evidence type="ECO:0000256" key="1">
    <source>
        <dbReference type="SAM" id="Phobius"/>
    </source>
</evidence>
<dbReference type="Proteomes" id="UP000243739">
    <property type="component" value="Unassembled WGS sequence"/>
</dbReference>
<dbReference type="EMBL" id="MIJF01000016">
    <property type="protein sequence ID" value="OEF99679.1"/>
    <property type="molecule type" value="Genomic_DNA"/>
</dbReference>
<keyword evidence="3" id="KW-1185">Reference proteome</keyword>
<dbReference type="PANTHER" id="PTHR36111:SF2">
    <property type="entry name" value="INNER MEMBRANE PROTEIN"/>
    <property type="match status" value="1"/>
</dbReference>
<organism evidence="2 3">
    <name type="scientific">Vulcanibacillus modesticaldus</name>
    <dbReference type="NCBI Taxonomy" id="337097"/>
    <lineage>
        <taxon>Bacteria</taxon>
        <taxon>Bacillati</taxon>
        <taxon>Bacillota</taxon>
        <taxon>Bacilli</taxon>
        <taxon>Bacillales</taxon>
        <taxon>Bacillaceae</taxon>
        <taxon>Vulcanibacillus</taxon>
    </lineage>
</organism>
<feature type="transmembrane region" description="Helical" evidence="1">
    <location>
        <begin position="140"/>
        <end position="162"/>
    </location>
</feature>
<keyword evidence="1" id="KW-0472">Membrane</keyword>
<dbReference type="OrthoDB" id="9797976at2"/>
<feature type="transmembrane region" description="Helical" evidence="1">
    <location>
        <begin position="98"/>
        <end position="120"/>
    </location>
</feature>
<dbReference type="InterPro" id="IPR007563">
    <property type="entry name" value="DUF554"/>
</dbReference>
<keyword evidence="1" id="KW-0812">Transmembrane</keyword>
<dbReference type="Pfam" id="PF04474">
    <property type="entry name" value="DUF554"/>
    <property type="match status" value="1"/>
</dbReference>
<feature type="transmembrane region" description="Helical" evidence="1">
    <location>
        <begin position="182"/>
        <end position="203"/>
    </location>
</feature>
<proteinExistence type="predicted"/>
<feature type="transmembrane region" description="Helical" evidence="1">
    <location>
        <begin position="33"/>
        <end position="51"/>
    </location>
</feature>
<keyword evidence="1" id="KW-1133">Transmembrane helix</keyword>
<accession>A0A1D2YVD0</accession>
<sequence length="234" mass="24837">MVILGTIVNAVAIIIGGILGYLFSNTPNKLQELIMQGIGLTIIIQGISMGLKSDNFLLIIVSIVVGSIIGELLEIDGRLNQLGKWIEDKIGGKSKGNIANAFVTATLVYTIGAMAILGALNSGLNLDHSLLYIKSMLDGFSAIIFSSTLGIGVVISAIPVFIYQGSIALLARYIHLFLSQELLDAMITEITATGGILILAIAINILEIKKIKVANMLPAIFIAPIGVILVNYFL</sequence>
<evidence type="ECO:0000313" key="3">
    <source>
        <dbReference type="Proteomes" id="UP000243739"/>
    </source>
</evidence>